<feature type="compositionally biased region" description="Polar residues" evidence="9">
    <location>
        <begin position="1187"/>
        <end position="1198"/>
    </location>
</feature>
<evidence type="ECO:0000256" key="1">
    <source>
        <dbReference type="ARBA" id="ARBA00004123"/>
    </source>
</evidence>
<dbReference type="PANTHER" id="PTHR46462:SF1">
    <property type="entry name" value="HISTONE-LYSINE N-METHYLTRANSFERASE SETD5"/>
    <property type="match status" value="1"/>
</dbReference>
<evidence type="ECO:0000256" key="4">
    <source>
        <dbReference type="ARBA" id="ARBA00022553"/>
    </source>
</evidence>
<feature type="compositionally biased region" description="Polar residues" evidence="9">
    <location>
        <begin position="147"/>
        <end position="157"/>
    </location>
</feature>
<feature type="compositionally biased region" description="Polar residues" evidence="9">
    <location>
        <begin position="1166"/>
        <end position="1180"/>
    </location>
</feature>
<evidence type="ECO:0000256" key="6">
    <source>
        <dbReference type="ARBA" id="ARBA00023015"/>
    </source>
</evidence>
<evidence type="ECO:0000256" key="5">
    <source>
        <dbReference type="ARBA" id="ARBA00022853"/>
    </source>
</evidence>
<feature type="region of interest" description="Disordered" evidence="9">
    <location>
        <begin position="1548"/>
        <end position="1568"/>
    </location>
</feature>
<evidence type="ECO:0000259" key="10">
    <source>
        <dbReference type="PROSITE" id="PS50280"/>
    </source>
</evidence>
<feature type="compositionally biased region" description="Pro residues" evidence="9">
    <location>
        <begin position="65"/>
        <end position="78"/>
    </location>
</feature>
<feature type="region of interest" description="Disordered" evidence="9">
    <location>
        <begin position="1005"/>
        <end position="1037"/>
    </location>
</feature>
<comment type="subcellular location">
    <subcellularLocation>
        <location evidence="2">Chromosome</location>
    </subcellularLocation>
    <subcellularLocation>
        <location evidence="1">Nucleus</location>
    </subcellularLocation>
</comment>
<dbReference type="GO" id="GO:0034967">
    <property type="term" value="C:Set3 complex"/>
    <property type="evidence" value="ECO:0007669"/>
    <property type="project" value="TreeGrafter"/>
</dbReference>
<dbReference type="GO" id="GO:0006355">
    <property type="term" value="P:regulation of DNA-templated transcription"/>
    <property type="evidence" value="ECO:0007669"/>
    <property type="project" value="TreeGrafter"/>
</dbReference>
<feature type="region of interest" description="Disordered" evidence="9">
    <location>
        <begin position="447"/>
        <end position="685"/>
    </location>
</feature>
<dbReference type="OrthoDB" id="1928087at2759"/>
<dbReference type="FunFam" id="2.170.270.10:FF:000009">
    <property type="entry name" value="SET domain-containing protein 5"/>
    <property type="match status" value="1"/>
</dbReference>
<evidence type="ECO:0000256" key="7">
    <source>
        <dbReference type="ARBA" id="ARBA00023163"/>
    </source>
</evidence>
<feature type="compositionally biased region" description="Polar residues" evidence="9">
    <location>
        <begin position="1234"/>
        <end position="1249"/>
    </location>
</feature>
<feature type="region of interest" description="Disordered" evidence="9">
    <location>
        <begin position="1305"/>
        <end position="1410"/>
    </location>
</feature>
<dbReference type="PANTHER" id="PTHR46462">
    <property type="entry name" value="UPSET, ISOFORM A"/>
    <property type="match status" value="1"/>
</dbReference>
<feature type="compositionally biased region" description="Polar residues" evidence="9">
    <location>
        <begin position="1373"/>
        <end position="1388"/>
    </location>
</feature>
<feature type="region of interest" description="Disordered" evidence="9">
    <location>
        <begin position="943"/>
        <end position="991"/>
    </location>
</feature>
<keyword evidence="6" id="KW-0805">Transcription regulation</keyword>
<proteinExistence type="predicted"/>
<dbReference type="EMBL" id="BFAA01001122">
    <property type="protein sequence ID" value="GCB60479.1"/>
    <property type="molecule type" value="Genomic_DNA"/>
</dbReference>
<feature type="region of interest" description="Disordered" evidence="9">
    <location>
        <begin position="1"/>
        <end position="78"/>
    </location>
</feature>
<evidence type="ECO:0000256" key="3">
    <source>
        <dbReference type="ARBA" id="ARBA00022454"/>
    </source>
</evidence>
<dbReference type="GO" id="GO:0070210">
    <property type="term" value="C:Rpd3L-Expanded complex"/>
    <property type="evidence" value="ECO:0007669"/>
    <property type="project" value="TreeGrafter"/>
</dbReference>
<dbReference type="OMA" id="XVSLLEY"/>
<protein>
    <recommendedName>
        <fullName evidence="10">SET domain-containing protein</fullName>
    </recommendedName>
</protein>
<dbReference type="GO" id="GO:0006325">
    <property type="term" value="P:chromatin organization"/>
    <property type="evidence" value="ECO:0007669"/>
    <property type="project" value="UniProtKB-KW"/>
</dbReference>
<feature type="compositionally biased region" description="Basic and acidic residues" evidence="9">
    <location>
        <begin position="1154"/>
        <end position="1164"/>
    </location>
</feature>
<accession>A0A401NHY5</accession>
<feature type="compositionally biased region" description="Low complexity" evidence="9">
    <location>
        <begin position="1199"/>
        <end position="1223"/>
    </location>
</feature>
<keyword evidence="5" id="KW-0156">Chromatin regulator</keyword>
<keyword evidence="12" id="KW-1185">Reference proteome</keyword>
<keyword evidence="7" id="KW-0804">Transcription</keyword>
<dbReference type="InterPro" id="IPR001214">
    <property type="entry name" value="SET_dom"/>
</dbReference>
<organism evidence="11 12">
    <name type="scientific">Scyliorhinus torazame</name>
    <name type="common">Cloudy catshark</name>
    <name type="synonym">Catulus torazame</name>
    <dbReference type="NCBI Taxonomy" id="75743"/>
    <lineage>
        <taxon>Eukaryota</taxon>
        <taxon>Metazoa</taxon>
        <taxon>Chordata</taxon>
        <taxon>Craniata</taxon>
        <taxon>Vertebrata</taxon>
        <taxon>Chondrichthyes</taxon>
        <taxon>Elasmobranchii</taxon>
        <taxon>Galeomorphii</taxon>
        <taxon>Galeoidea</taxon>
        <taxon>Carcharhiniformes</taxon>
        <taxon>Scyliorhinidae</taxon>
        <taxon>Scyliorhinus</taxon>
    </lineage>
</organism>
<feature type="region of interest" description="Disordered" evidence="9">
    <location>
        <begin position="188"/>
        <end position="207"/>
    </location>
</feature>
<feature type="compositionally biased region" description="Polar residues" evidence="9">
    <location>
        <begin position="1014"/>
        <end position="1037"/>
    </location>
</feature>
<feature type="compositionally biased region" description="Polar residues" evidence="9">
    <location>
        <begin position="840"/>
        <end position="849"/>
    </location>
</feature>
<feature type="region of interest" description="Disordered" evidence="9">
    <location>
        <begin position="1503"/>
        <end position="1532"/>
    </location>
</feature>
<evidence type="ECO:0000313" key="12">
    <source>
        <dbReference type="Proteomes" id="UP000288216"/>
    </source>
</evidence>
<evidence type="ECO:0000313" key="11">
    <source>
        <dbReference type="EMBL" id="GCB60479.1"/>
    </source>
</evidence>
<feature type="compositionally biased region" description="Basic and acidic residues" evidence="9">
    <location>
        <begin position="1305"/>
        <end position="1318"/>
    </location>
</feature>
<name>A0A401NHY5_SCYTO</name>
<gene>
    <name evidence="11" type="ORF">scyTo_0003937</name>
</gene>
<reference evidence="11 12" key="1">
    <citation type="journal article" date="2018" name="Nat. Ecol. Evol.">
        <title>Shark genomes provide insights into elasmobranch evolution and the origin of vertebrates.</title>
        <authorList>
            <person name="Hara Y"/>
            <person name="Yamaguchi K"/>
            <person name="Onimaru K"/>
            <person name="Kadota M"/>
            <person name="Koyanagi M"/>
            <person name="Keeley SD"/>
            <person name="Tatsumi K"/>
            <person name="Tanaka K"/>
            <person name="Motone F"/>
            <person name="Kageyama Y"/>
            <person name="Nozu R"/>
            <person name="Adachi N"/>
            <person name="Nishimura O"/>
            <person name="Nakagawa R"/>
            <person name="Tanegashima C"/>
            <person name="Kiyatake I"/>
            <person name="Matsumoto R"/>
            <person name="Murakumo K"/>
            <person name="Nishida K"/>
            <person name="Terakita A"/>
            <person name="Kuratani S"/>
            <person name="Sato K"/>
            <person name="Hyodo S Kuraku.S."/>
        </authorList>
    </citation>
    <scope>NUCLEOTIDE SEQUENCE [LARGE SCALE GENOMIC DNA]</scope>
</reference>
<dbReference type="SMART" id="SM00317">
    <property type="entry name" value="SET"/>
    <property type="match status" value="1"/>
</dbReference>
<evidence type="ECO:0000256" key="8">
    <source>
        <dbReference type="ARBA" id="ARBA00023242"/>
    </source>
</evidence>
<dbReference type="InterPro" id="IPR046341">
    <property type="entry name" value="SET_dom_sf"/>
</dbReference>
<dbReference type="Pfam" id="PF00856">
    <property type="entry name" value="SET"/>
    <property type="match status" value="1"/>
</dbReference>
<dbReference type="CDD" id="cd19181">
    <property type="entry name" value="SET_SETD5"/>
    <property type="match status" value="1"/>
</dbReference>
<feature type="compositionally biased region" description="Low complexity" evidence="9">
    <location>
        <begin position="1398"/>
        <end position="1410"/>
    </location>
</feature>
<feature type="compositionally biased region" description="Basic residues" evidence="9">
    <location>
        <begin position="645"/>
        <end position="655"/>
    </location>
</feature>
<feature type="compositionally biased region" description="Polar residues" evidence="9">
    <location>
        <begin position="1349"/>
        <end position="1362"/>
    </location>
</feature>
<feature type="compositionally biased region" description="Polar residues" evidence="9">
    <location>
        <begin position="447"/>
        <end position="456"/>
    </location>
</feature>
<feature type="domain" description="SET" evidence="10">
    <location>
        <begin position="305"/>
        <end position="426"/>
    </location>
</feature>
<feature type="compositionally biased region" description="Polar residues" evidence="9">
    <location>
        <begin position="480"/>
        <end position="494"/>
    </location>
</feature>
<feature type="region of interest" description="Disordered" evidence="9">
    <location>
        <begin position="1130"/>
        <end position="1260"/>
    </location>
</feature>
<dbReference type="Gene3D" id="2.170.270.10">
    <property type="entry name" value="SET domain"/>
    <property type="match status" value="1"/>
</dbReference>
<keyword evidence="4" id="KW-0597">Phosphoprotein</keyword>
<feature type="region of interest" description="Disordered" evidence="9">
    <location>
        <begin position="143"/>
        <end position="179"/>
    </location>
</feature>
<feature type="compositionally biased region" description="Polar residues" evidence="9">
    <location>
        <begin position="1136"/>
        <end position="1145"/>
    </location>
</feature>
<dbReference type="InterPro" id="IPR044433">
    <property type="entry name" value="SETD5_SET"/>
</dbReference>
<dbReference type="STRING" id="75743.A0A401NHY5"/>
<dbReference type="Proteomes" id="UP000288216">
    <property type="component" value="Unassembled WGS sequence"/>
</dbReference>
<feature type="region of interest" description="Disordered" evidence="9">
    <location>
        <begin position="822"/>
        <end position="852"/>
    </location>
</feature>
<evidence type="ECO:0000256" key="2">
    <source>
        <dbReference type="ARBA" id="ARBA00004286"/>
    </source>
</evidence>
<comment type="caution">
    <text evidence="11">The sequence shown here is derived from an EMBL/GenBank/DDBJ whole genome shotgun (WGS) entry which is preliminary data.</text>
</comment>
<sequence length="1568" mass="172782">MSIVIPLGVTTPDTSYSDMAAGSDPESVEASPAVAEKNSYPNHNYGSAQHHGYRGLPYADHNYGAPPPPTPPASPPPQTIIARVELNRLRCQRYDDNSEDSESSSEDENIPWCHCSLTQDGFIIACENCRGLDRRKVIRLQRRKQENVSGGDSSATESGDEEVSPSTVSYTATQHTPTSITLTVNRVKRTKAKKRKRSTEKARNTPKVKKIKAFREGSRRSMRMKNSLSEAHALDENTAEGWENRIRLWTDQYEESFANQYSADVQNLLELYRLTMKDSVGKNVVLDTINKTELACNNTILGSQMQLQLGKVTRVQRHRKILRAARDLTPDILIIEYRGKVMLRQQFEVNGHFFKRPYPFVLFYSKFNEVEMCVDARTFGNDARFIRRSCAPNAEVRHMIADGMIHLCIYAITNIPKDSEVTIGFDYEYSSCKYKVDCACHKGNQNCPVQKHNQGSMEPPVGAETRRRKARRKEWEMESELNQASDENSNQQQEEPAEPKDQPELPAQNPASDSEEGPGEGDQIKVEEENEESEMDEQLRALAQSKLSREQRKMEAIMQVFENLEKKKKTREQVVERSASQPGVDVNPETPTTDVEEVKLEPAAEEPPPSGENTPQLAGVNTRRTSQLGEQAPEKPPKPPASKPTKPRPKNRFSRYRSSSAQRLRRQRQASSQSEPAPVVAVEEGATGTVVTDAISTEGVASEGAPGVETISASAIASQPNRTNLKYPKTKRYLVTEWLNDKIERSDCPYDRPLRITTDPTVLATTLNMLPGLSHSPHICTTPKHYIRFGSPFTPERRRQRVVCDGNYGSCKKRWIKQAMDEAMVQSPHSPDKEPETPPLYQSSDNSNIPDIPDSVVASTELITPLKKRKARYLSDVSVTDLPGPCSPLSAPASVADTVMSSPTVITPCTLFPGEEEKKNGYNVVYSPLHSHAASRCNTPLQFENISSPESSPVHRPEPFSPEPPLRADNDQSRTSFSDLSLHPDPDTTTLRVTAVTDGPLSDCAAQPPCSALTLPSETETGLTGRNSDSPSSLKNTEQTFRTEFNLIYACSPLNSNLRDLTPTHRLEGPYRGLENRANYINERKSSLSERGFGETVYMSPSGDSCFNRQSQGLLPETLQGAMSPQADRQPLYFEGNTTPQQNPPQKKKVSLLEYRKRQQEARESSLCSDPSKTPNTMGTPTRRCSDGSSAQTATNGDSTAMSLSSQRSSSPSSGFSSPVHSSMPQIEDVSPTDPASSKNATLSAAASNRSRDSMSTRWMVPTSVERLRENPGMLERVLRRAEIGTMKRTGDERSTLDRVLRRIETGALDSGREKDADTANGDGPETHGAARTKVSPIHSPQRYGHSPSRYNHQLLQAQSEGQPAEPHGLPQQAMSPYRTHSSSSVPMTHTPGHIYRSSSLPLGQSGSQSQLDSSLTTAAVSTLYSSPVHSASTDTSVVQYVGNSGYYSGQQHSESVFHTLNSTQQMTNSVSTPSIAASPLQSTTKSITTDSTLTPNLSTINSTVSQTARPSPSGSWTLSSANSGQPLHSGAKITTASSSQHYRNTGITQYQPPQVQGANVRTQSSTY</sequence>
<dbReference type="PROSITE" id="PS50280">
    <property type="entry name" value="SET"/>
    <property type="match status" value="1"/>
</dbReference>
<feature type="compositionally biased region" description="Polar residues" evidence="9">
    <location>
        <begin position="164"/>
        <end position="179"/>
    </location>
</feature>
<keyword evidence="8" id="KW-0539">Nucleus</keyword>
<keyword evidence="3" id="KW-0158">Chromosome</keyword>
<dbReference type="SUPFAM" id="SSF82199">
    <property type="entry name" value="SET domain"/>
    <property type="match status" value="1"/>
</dbReference>
<evidence type="ECO:0000256" key="9">
    <source>
        <dbReference type="SAM" id="MobiDB-lite"/>
    </source>
</evidence>